<dbReference type="SMART" id="SM00455">
    <property type="entry name" value="RBD"/>
    <property type="match status" value="2"/>
</dbReference>
<dbReference type="GO" id="GO:0005096">
    <property type="term" value="F:GTPase activator activity"/>
    <property type="evidence" value="ECO:0007669"/>
    <property type="project" value="UniProtKB-KW"/>
</dbReference>
<dbReference type="SUPFAM" id="SSF50729">
    <property type="entry name" value="PH domain-like"/>
    <property type="match status" value="1"/>
</dbReference>
<dbReference type="Pfam" id="PF00615">
    <property type="entry name" value="RGS"/>
    <property type="match status" value="1"/>
</dbReference>
<evidence type="ECO:0000313" key="6">
    <source>
        <dbReference type="EMBL" id="CAG5131037.1"/>
    </source>
</evidence>
<feature type="region of interest" description="Disordered" evidence="2">
    <location>
        <begin position="992"/>
        <end position="1083"/>
    </location>
</feature>
<dbReference type="Pfam" id="PF00595">
    <property type="entry name" value="PDZ"/>
    <property type="match status" value="1"/>
</dbReference>
<dbReference type="CDD" id="cd01817">
    <property type="entry name" value="RBD1_RGS12_like"/>
    <property type="match status" value="1"/>
</dbReference>
<dbReference type="SMART" id="SM00462">
    <property type="entry name" value="PTB"/>
    <property type="match status" value="1"/>
</dbReference>
<dbReference type="GO" id="GO:0005634">
    <property type="term" value="C:nucleus"/>
    <property type="evidence" value="ECO:0007669"/>
    <property type="project" value="TreeGrafter"/>
</dbReference>
<evidence type="ECO:0000259" key="3">
    <source>
        <dbReference type="PROSITE" id="PS50106"/>
    </source>
</evidence>
<dbReference type="SMART" id="SM00228">
    <property type="entry name" value="PDZ"/>
    <property type="match status" value="1"/>
</dbReference>
<dbReference type="InterPro" id="IPR006020">
    <property type="entry name" value="PTB/PI_dom"/>
</dbReference>
<dbReference type="GO" id="GO:0007165">
    <property type="term" value="P:signal transduction"/>
    <property type="evidence" value="ECO:0007669"/>
    <property type="project" value="InterPro"/>
</dbReference>
<evidence type="ECO:0000259" key="5">
    <source>
        <dbReference type="PROSITE" id="PS50898"/>
    </source>
</evidence>
<dbReference type="InterPro" id="IPR036034">
    <property type="entry name" value="PDZ_sf"/>
</dbReference>
<dbReference type="InterPro" id="IPR001478">
    <property type="entry name" value="PDZ"/>
</dbReference>
<evidence type="ECO:0000256" key="1">
    <source>
        <dbReference type="ARBA" id="ARBA00022468"/>
    </source>
</evidence>
<feature type="region of interest" description="Disordered" evidence="2">
    <location>
        <begin position="721"/>
        <end position="749"/>
    </location>
</feature>
<dbReference type="SUPFAM" id="SSF48097">
    <property type="entry name" value="Regulator of G-protein signaling, RGS"/>
    <property type="match status" value="1"/>
</dbReference>
<dbReference type="Gene3D" id="2.30.29.30">
    <property type="entry name" value="Pleckstrin-homology domain (PH domain)/Phosphotyrosine-binding domain (PTB)"/>
    <property type="match status" value="1"/>
</dbReference>
<dbReference type="InterPro" id="IPR024066">
    <property type="entry name" value="RGS_subdom1/3"/>
</dbReference>
<evidence type="ECO:0000313" key="7">
    <source>
        <dbReference type="Proteomes" id="UP000678393"/>
    </source>
</evidence>
<sequence length="1297" mass="143477">MQSYQQTKRRKKRVLQAQMFKSVTVVRGKGGYGFTISGQNPCMLSCIIPSSPAHAAGLKAGDLLYFVNGLNVSRASHDDVVRMVGLSTGSLDLQVAENYNSSDSSDDDYLPRTKSRYPNRVRPRQSLGERGTSHDKASSSWSTVKQSSCESLKQYHPPEEESDLSSSLTSQEDQVWLNPATVAWRGFCQNRPETTGLCGEAKRQKNEMVGVNTCNKPVVSTARKISSAAAVVKRVPPVCDSIKHIQQGILKQKISENAQKDILSKLEPSSAAGQGDSEVIEGCNKYSKVNENVKAIVGYVGSIETPNSHRHPHQRLQALRNAVKRLRLEKKVHILVLMEVKPSGVLLTNAMGKQLALYPSDRIVFSGICSDDERFFGLVTQSVPDQDNDSCQEGRECSNSTCHIFKIDPDINAHSAHMQHAQAFQVSCGTSPQSRQCTLFPRSATSLAFCIASLYRGKPSRKFDSDIVQSQAFADPGRELEHCNSQGSGNDELPLEQNEQVCVVDMTSGRDLSDTSVLSNAMNTSLISMQNHLSPEMDVGGAGGTSSPCLSYSNSSEECWQQVLKPNNKLTPQAMPSPACVEVCKASCSQFGSAVKDAENLKQNMQRFLQARHQLLEEQNRMLGSDGESYFGENVLSLSVSEDGHAVLERGGDGCWQPKNAFAVPKNPPPVSVHHMRGRSAFHALRPSSAPLGKHSKPETVELDAVRKLNFPHNIPSSFAFARSPSAPPAPFFPHRDSDEEEDDVSDNENDPYIHQILEQFDKDRMAAMNDDSRRFSDGFAIPKRKDAVASASVEKWTKTGSFRRGDKVSLKQSFCHSMESLPNGENGENTATHKMMTACSVHSIAAANQQNQENVSKAGRVASWAVQFDKLLQDPLAVKVFTEFLEKEFSAENIRFWKACEQFRSVTSEQQRKILAKDIYNRHIAARASDPVNVDNTARSYTERFLETPTAIMFDVPQSQILQLMRQDSYPRFLKSDQYKNMLVEELEGNIHHEPEKTSENKGDQKQNYGKENGVKRRRSILPWKQSQKSVKMSCEGEQKKMSKKGKEGSHNQLGVGLPSQGTTSTATTTTGNKNNNNNNLANVKKYTGLNVDLSIMRKEVFQQKEVVGGPESQVKFCRVILPDGSTTVVCAKPGQTSRSVLSKLCEKRSISISNVDVFLVGTDKAVDLNDDISTLGSKEIVIERRVLFRLDLPDGKSVAAKAKPNRSIRDVLKPILTKYGYSLENISMNVTSCQELIGMEMPVTKLDNQRVVLAVEPEAAGLQKHKGPLFGLFRTSEKRVVDRRSYAGQGDIFKD</sequence>
<dbReference type="GO" id="GO:0005737">
    <property type="term" value="C:cytoplasm"/>
    <property type="evidence" value="ECO:0007669"/>
    <property type="project" value="TreeGrafter"/>
</dbReference>
<dbReference type="Gene3D" id="2.30.42.10">
    <property type="match status" value="1"/>
</dbReference>
<accession>A0A8S3ZN95</accession>
<feature type="region of interest" description="Disordered" evidence="2">
    <location>
        <begin position="98"/>
        <end position="171"/>
    </location>
</feature>
<dbReference type="PANTHER" id="PTHR45945">
    <property type="entry name" value="REGULATOR OF G-PROTEIN SIGNALING LOCO"/>
    <property type="match status" value="1"/>
</dbReference>
<dbReference type="PANTHER" id="PTHR45945:SF3">
    <property type="entry name" value="REGULATOR OF G-PROTEIN SIGNALING LOCO"/>
    <property type="match status" value="1"/>
</dbReference>
<protein>
    <recommendedName>
        <fullName evidence="8">Regulator of G-protein signaling 12</fullName>
    </recommendedName>
</protein>
<dbReference type="Gene3D" id="1.10.196.10">
    <property type="match status" value="1"/>
</dbReference>
<dbReference type="Pfam" id="PF02196">
    <property type="entry name" value="RBD"/>
    <property type="match status" value="1"/>
</dbReference>
<feature type="domain" description="RBD" evidence="5">
    <location>
        <begin position="1188"/>
        <end position="1258"/>
    </location>
</feature>
<dbReference type="InterPro" id="IPR029071">
    <property type="entry name" value="Ubiquitin-like_domsf"/>
</dbReference>
<feature type="compositionally biased region" description="Basic residues" evidence="2">
    <location>
        <begin position="113"/>
        <end position="123"/>
    </location>
</feature>
<dbReference type="InterPro" id="IPR036305">
    <property type="entry name" value="RGS_sf"/>
</dbReference>
<dbReference type="FunFam" id="1.10.167.10:FF:000001">
    <property type="entry name" value="Putative regulator of g-protein signaling 12"/>
    <property type="match status" value="1"/>
</dbReference>
<feature type="compositionally biased region" description="Acidic residues" evidence="2">
    <location>
        <begin position="739"/>
        <end position="749"/>
    </location>
</feature>
<dbReference type="InterPro" id="IPR003116">
    <property type="entry name" value="RBD_dom"/>
</dbReference>
<keyword evidence="7" id="KW-1185">Reference proteome</keyword>
<evidence type="ECO:0000256" key="2">
    <source>
        <dbReference type="SAM" id="MobiDB-lite"/>
    </source>
</evidence>
<evidence type="ECO:0000259" key="4">
    <source>
        <dbReference type="PROSITE" id="PS50132"/>
    </source>
</evidence>
<dbReference type="InterPro" id="IPR046995">
    <property type="entry name" value="RGS10/12/14-like"/>
</dbReference>
<dbReference type="PROSITE" id="PS50132">
    <property type="entry name" value="RGS"/>
    <property type="match status" value="1"/>
</dbReference>
<dbReference type="Proteomes" id="UP000678393">
    <property type="component" value="Unassembled WGS sequence"/>
</dbReference>
<dbReference type="SUPFAM" id="SSF50156">
    <property type="entry name" value="PDZ domain-like"/>
    <property type="match status" value="1"/>
</dbReference>
<dbReference type="Gene3D" id="3.10.20.90">
    <property type="entry name" value="Phosphatidylinositol 3-kinase Catalytic Subunit, Chain A, domain 1"/>
    <property type="match status" value="2"/>
</dbReference>
<organism evidence="6 7">
    <name type="scientific">Candidula unifasciata</name>
    <dbReference type="NCBI Taxonomy" id="100452"/>
    <lineage>
        <taxon>Eukaryota</taxon>
        <taxon>Metazoa</taxon>
        <taxon>Spiralia</taxon>
        <taxon>Lophotrochozoa</taxon>
        <taxon>Mollusca</taxon>
        <taxon>Gastropoda</taxon>
        <taxon>Heterobranchia</taxon>
        <taxon>Euthyneura</taxon>
        <taxon>Panpulmonata</taxon>
        <taxon>Eupulmonata</taxon>
        <taxon>Stylommatophora</taxon>
        <taxon>Helicina</taxon>
        <taxon>Helicoidea</taxon>
        <taxon>Geomitridae</taxon>
        <taxon>Candidula</taxon>
    </lineage>
</organism>
<evidence type="ECO:0008006" key="8">
    <source>
        <dbReference type="Google" id="ProtNLM"/>
    </source>
</evidence>
<dbReference type="GO" id="GO:0008277">
    <property type="term" value="P:regulation of G protein-coupled receptor signaling pathway"/>
    <property type="evidence" value="ECO:0007669"/>
    <property type="project" value="TreeGrafter"/>
</dbReference>
<dbReference type="CDD" id="cd06710">
    <property type="entry name" value="PDZ_RGS12-like"/>
    <property type="match status" value="1"/>
</dbReference>
<dbReference type="SUPFAM" id="SSF54236">
    <property type="entry name" value="Ubiquitin-like"/>
    <property type="match status" value="2"/>
</dbReference>
<feature type="domain" description="RBD" evidence="5">
    <location>
        <begin position="1117"/>
        <end position="1187"/>
    </location>
</feature>
<dbReference type="GO" id="GO:0005886">
    <property type="term" value="C:plasma membrane"/>
    <property type="evidence" value="ECO:0007669"/>
    <property type="project" value="TreeGrafter"/>
</dbReference>
<feature type="domain" description="RGS" evidence="4">
    <location>
        <begin position="868"/>
        <end position="984"/>
    </location>
</feature>
<dbReference type="OrthoDB" id="196547at2759"/>
<comment type="caution">
    <text evidence="6">The sequence shown here is derived from an EMBL/GenBank/DDBJ whole genome shotgun (WGS) entry which is preliminary data.</text>
</comment>
<gene>
    <name evidence="6" type="ORF">CUNI_LOCUS16595</name>
</gene>
<dbReference type="Gene3D" id="1.10.167.10">
    <property type="entry name" value="Regulator of G-protein Signalling 4, domain 2"/>
    <property type="match status" value="1"/>
</dbReference>
<dbReference type="InterPro" id="IPR016137">
    <property type="entry name" value="RGS"/>
</dbReference>
<feature type="compositionally biased region" description="Low complexity" evidence="2">
    <location>
        <begin position="1064"/>
        <end position="1081"/>
    </location>
</feature>
<dbReference type="InterPro" id="IPR011993">
    <property type="entry name" value="PH-like_dom_sf"/>
</dbReference>
<name>A0A8S3ZN95_9EUPU</name>
<reference evidence="6" key="1">
    <citation type="submission" date="2021-04" db="EMBL/GenBank/DDBJ databases">
        <authorList>
            <consortium name="Molecular Ecology Group"/>
        </authorList>
    </citation>
    <scope>NUCLEOTIDE SEQUENCE</scope>
</reference>
<dbReference type="PROSITE" id="PS50898">
    <property type="entry name" value="RBD"/>
    <property type="match status" value="2"/>
</dbReference>
<feature type="compositionally biased region" description="Basic and acidic residues" evidence="2">
    <location>
        <begin position="1036"/>
        <end position="1051"/>
    </location>
</feature>
<dbReference type="PRINTS" id="PR01301">
    <property type="entry name" value="RGSPROTEIN"/>
</dbReference>
<dbReference type="InterPro" id="IPR044926">
    <property type="entry name" value="RGS_subdomain_2"/>
</dbReference>
<keyword evidence="1" id="KW-0343">GTPase activation</keyword>
<proteinExistence type="predicted"/>
<dbReference type="SMART" id="SM00315">
    <property type="entry name" value="RGS"/>
    <property type="match status" value="1"/>
</dbReference>
<dbReference type="PROSITE" id="PS50106">
    <property type="entry name" value="PDZ"/>
    <property type="match status" value="1"/>
</dbReference>
<dbReference type="EMBL" id="CAJHNH020004445">
    <property type="protein sequence ID" value="CAG5131037.1"/>
    <property type="molecule type" value="Genomic_DNA"/>
</dbReference>
<feature type="domain" description="PDZ" evidence="3">
    <location>
        <begin position="22"/>
        <end position="99"/>
    </location>
</feature>
<dbReference type="CDD" id="cd17067">
    <property type="entry name" value="RBD2_RGS12_like"/>
    <property type="match status" value="1"/>
</dbReference>
<feature type="compositionally biased region" description="Polar residues" evidence="2">
    <location>
        <begin position="138"/>
        <end position="151"/>
    </location>
</feature>
<feature type="compositionally biased region" description="Basic and acidic residues" evidence="2">
    <location>
        <begin position="992"/>
        <end position="1006"/>
    </location>
</feature>